<evidence type="ECO:0000313" key="2">
    <source>
        <dbReference type="EMBL" id="CUH50763.1"/>
    </source>
</evidence>
<feature type="compositionally biased region" description="Low complexity" evidence="1">
    <location>
        <begin position="13"/>
        <end position="24"/>
    </location>
</feature>
<dbReference type="EMBL" id="CYPW01000002">
    <property type="protein sequence ID" value="CUH50763.1"/>
    <property type="molecule type" value="Genomic_DNA"/>
</dbReference>
<feature type="region of interest" description="Disordered" evidence="1">
    <location>
        <begin position="1"/>
        <end position="37"/>
    </location>
</feature>
<proteinExistence type="predicted"/>
<organism evidence="2 3">
    <name type="scientific">Shimia marina</name>
    <dbReference type="NCBI Taxonomy" id="321267"/>
    <lineage>
        <taxon>Bacteria</taxon>
        <taxon>Pseudomonadati</taxon>
        <taxon>Pseudomonadota</taxon>
        <taxon>Alphaproteobacteria</taxon>
        <taxon>Rhodobacterales</taxon>
        <taxon>Roseobacteraceae</taxon>
    </lineage>
</organism>
<dbReference type="Proteomes" id="UP000054823">
    <property type="component" value="Unassembled WGS sequence"/>
</dbReference>
<reference evidence="2 3" key="1">
    <citation type="submission" date="2015-09" db="EMBL/GenBank/DDBJ databases">
        <authorList>
            <consortium name="Swine Surveillance"/>
        </authorList>
    </citation>
    <scope>NUCLEOTIDE SEQUENCE [LARGE SCALE GENOMIC DNA]</scope>
    <source>
        <strain evidence="2 3">CECT 7688</strain>
    </source>
</reference>
<keyword evidence="3" id="KW-1185">Reference proteome</keyword>
<name>A0A0P1F6Y6_9RHOB</name>
<evidence type="ECO:0000256" key="1">
    <source>
        <dbReference type="SAM" id="MobiDB-lite"/>
    </source>
</evidence>
<gene>
    <name evidence="2" type="ORF">SHM7688_00192</name>
</gene>
<protein>
    <submittedName>
        <fullName evidence="2">Uncharacterized protein</fullName>
    </submittedName>
</protein>
<evidence type="ECO:0000313" key="3">
    <source>
        <dbReference type="Proteomes" id="UP000054823"/>
    </source>
</evidence>
<dbReference type="AlphaFoldDB" id="A0A0P1F6Y6"/>
<sequence>MTISNSQSAPIEGFASGSASNAAGHTPELNKNFDPAP</sequence>
<accession>A0A0P1F6Y6</accession>